<keyword evidence="1" id="KW-1133">Transmembrane helix</keyword>
<name>A0A7W7EJQ3_9HYPH</name>
<gene>
    <name evidence="2" type="ORF">GGE60_001747</name>
</gene>
<feature type="transmembrane region" description="Helical" evidence="1">
    <location>
        <begin position="290"/>
        <end position="309"/>
    </location>
</feature>
<dbReference type="EMBL" id="JACIIG010000003">
    <property type="protein sequence ID" value="MBB4567644.1"/>
    <property type="molecule type" value="Genomic_DNA"/>
</dbReference>
<feature type="transmembrane region" description="Helical" evidence="1">
    <location>
        <begin position="132"/>
        <end position="153"/>
    </location>
</feature>
<accession>A0A7W7EJQ3</accession>
<dbReference type="Proteomes" id="UP000543836">
    <property type="component" value="Unassembled WGS sequence"/>
</dbReference>
<reference evidence="2 3" key="1">
    <citation type="submission" date="2020-08" db="EMBL/GenBank/DDBJ databases">
        <title>Genomic Encyclopedia of Type Strains, Phase IV (KMG-V): Genome sequencing to study the core and pangenomes of soil and plant-associated prokaryotes.</title>
        <authorList>
            <person name="Whitman W."/>
        </authorList>
    </citation>
    <scope>NUCLEOTIDE SEQUENCE [LARGE SCALE GENOMIC DNA]</scope>
    <source>
        <strain evidence="2 3">SEMIA 492</strain>
    </source>
</reference>
<keyword evidence="3" id="KW-1185">Reference proteome</keyword>
<feature type="transmembrane region" description="Helical" evidence="1">
    <location>
        <begin position="37"/>
        <end position="58"/>
    </location>
</feature>
<protein>
    <recommendedName>
        <fullName evidence="4">GtrA family protein</fullName>
    </recommendedName>
</protein>
<proteinExistence type="predicted"/>
<feature type="transmembrane region" description="Helical" evidence="1">
    <location>
        <begin position="402"/>
        <end position="420"/>
    </location>
</feature>
<feature type="transmembrane region" description="Helical" evidence="1">
    <location>
        <begin position="257"/>
        <end position="278"/>
    </location>
</feature>
<feature type="transmembrane region" description="Helical" evidence="1">
    <location>
        <begin position="454"/>
        <end position="474"/>
    </location>
</feature>
<dbReference type="AlphaFoldDB" id="A0A7W7EJQ3"/>
<feature type="transmembrane region" description="Helical" evidence="1">
    <location>
        <begin position="377"/>
        <end position="395"/>
    </location>
</feature>
<comment type="caution">
    <text evidence="2">The sequence shown here is derived from an EMBL/GenBank/DDBJ whole genome shotgun (WGS) entry which is preliminary data.</text>
</comment>
<evidence type="ECO:0000256" key="1">
    <source>
        <dbReference type="SAM" id="Phobius"/>
    </source>
</evidence>
<keyword evidence="1" id="KW-0472">Membrane</keyword>
<keyword evidence="1" id="KW-0812">Transmembrane</keyword>
<feature type="transmembrane region" description="Helical" evidence="1">
    <location>
        <begin position="316"/>
        <end position="336"/>
    </location>
</feature>
<evidence type="ECO:0008006" key="4">
    <source>
        <dbReference type="Google" id="ProtNLM"/>
    </source>
</evidence>
<evidence type="ECO:0000313" key="2">
    <source>
        <dbReference type="EMBL" id="MBB4567644.1"/>
    </source>
</evidence>
<sequence length="624" mass="66584">MTPLHVLQTRGFIEMVQAVGISRGSALTVTQTASSRWSRLTLVSLIYSVIVIAALLILNRHATDYVGPDNDDMLRLVEVRDLLGGQGWFDMVQYRLGLDGGTLMHWSRFIDLPIAGLITFFRLFLAPEGAEAAALTIWPLMLVLPLMFSMGLVGRRIAGTEGMHFSLGLTALFILVSSRFKPGSIDHDNVQLGLVALTVAMLADESYRPRNFVIAAIALAIALGIGAETTPFVAVACMAVAGLWAWDGEIFAPAARAFALTLTIAVSAAFFALVPPHLYSAVTCDNLSLGFYSITSIGGAGLLLSALFASRLSRPWRLAVLAANGAVVFATTLAIAPQCLRNPLADLDPLLVQLWLNSVSEAQSILSLARHQPETLGAFYATGFMAIVVCLFRMIRGERARLHFVLLALVGVNWIIALVQVRGAEFSNLLAIPPLALLLAELRRISAADTEDMGAAFFYVAATLLSVPAVWAVGGTLANNGIANSFSAPVAKAEETGVCISKDALAPLAGLAPGVVSAPSNMGSPILRFTPHRVLSGPYHRDQGGMLTELHIGLAEPKEAEAFLRGAHVTLLAFCPSDPQVQEVSKLKPDGLYAQLGQGHVPAYLQPIAVAKSDVQFFRFAPAD</sequence>
<organism evidence="2 3">
    <name type="scientific">Rhizobium leucaenae</name>
    <dbReference type="NCBI Taxonomy" id="29450"/>
    <lineage>
        <taxon>Bacteria</taxon>
        <taxon>Pseudomonadati</taxon>
        <taxon>Pseudomonadota</taxon>
        <taxon>Alphaproteobacteria</taxon>
        <taxon>Hyphomicrobiales</taxon>
        <taxon>Rhizobiaceae</taxon>
        <taxon>Rhizobium/Agrobacterium group</taxon>
        <taxon>Rhizobium</taxon>
    </lineage>
</organism>
<feature type="transmembrane region" description="Helical" evidence="1">
    <location>
        <begin position="109"/>
        <end position="126"/>
    </location>
</feature>
<feature type="transmembrane region" description="Helical" evidence="1">
    <location>
        <begin position="212"/>
        <end position="245"/>
    </location>
</feature>
<evidence type="ECO:0000313" key="3">
    <source>
        <dbReference type="Proteomes" id="UP000543836"/>
    </source>
</evidence>